<reference evidence="1 2" key="1">
    <citation type="submission" date="2019-01" db="EMBL/GenBank/DDBJ databases">
        <title>Filimonas sp. strain TTM-71.</title>
        <authorList>
            <person name="Chen W.-M."/>
        </authorList>
    </citation>
    <scope>NUCLEOTIDE SEQUENCE [LARGE SCALE GENOMIC DNA]</scope>
    <source>
        <strain evidence="1 2">TTM-71</strain>
    </source>
</reference>
<evidence type="ECO:0000313" key="1">
    <source>
        <dbReference type="EMBL" id="RXK81433.1"/>
    </source>
</evidence>
<accession>A0A4Q1D0Y7</accession>
<proteinExistence type="predicted"/>
<keyword evidence="2" id="KW-1185">Reference proteome</keyword>
<dbReference type="AlphaFoldDB" id="A0A4Q1D0Y7"/>
<dbReference type="EMBL" id="SDHZ01000004">
    <property type="protein sequence ID" value="RXK81433.1"/>
    <property type="molecule type" value="Genomic_DNA"/>
</dbReference>
<sequence length="243" mass="26788">MAKQTGPVIWEKTIGPVSFYKRCGVGCVRMKSNLTTERWRSDPVFAGSRKSAARLALAATLASAFYQTIPEQHRNYPHYKQLVGVAQHMFCKGYDIQQVNKVLHFTISRYLRKLEAANPNRKPVRSPFAAIHSLKTKPVFTKAVRHQLAAPQVRTIAANSAAFKQWPVIMPPRGSPTSITGYCQGTSALLSHSAICSLMASLSMSLPAQSATLFPDATPKTPEKHPENIPGNNFLPFGFLIVP</sequence>
<evidence type="ECO:0000313" key="2">
    <source>
        <dbReference type="Proteomes" id="UP000290545"/>
    </source>
</evidence>
<dbReference type="Proteomes" id="UP000290545">
    <property type="component" value="Unassembled WGS sequence"/>
</dbReference>
<comment type="caution">
    <text evidence="1">The sequence shown here is derived from an EMBL/GenBank/DDBJ whole genome shotgun (WGS) entry which is preliminary data.</text>
</comment>
<protein>
    <submittedName>
        <fullName evidence="1">Uncharacterized protein</fullName>
    </submittedName>
</protein>
<name>A0A4Q1D0Y7_9BACT</name>
<dbReference type="OrthoDB" id="672632at2"/>
<dbReference type="RefSeq" id="WP_129005684.1">
    <property type="nucleotide sequence ID" value="NZ_SDHZ01000004.1"/>
</dbReference>
<organism evidence="1 2">
    <name type="scientific">Filimonas effusa</name>
    <dbReference type="NCBI Taxonomy" id="2508721"/>
    <lineage>
        <taxon>Bacteria</taxon>
        <taxon>Pseudomonadati</taxon>
        <taxon>Bacteroidota</taxon>
        <taxon>Chitinophagia</taxon>
        <taxon>Chitinophagales</taxon>
        <taxon>Chitinophagaceae</taxon>
        <taxon>Filimonas</taxon>
    </lineage>
</organism>
<gene>
    <name evidence="1" type="ORF">ESB13_21105</name>
</gene>